<proteinExistence type="predicted"/>
<dbReference type="AlphaFoldDB" id="A0A7S7NLL8"/>
<name>A0A7S7NLL8_PALFE</name>
<feature type="chain" id="PRO_5033006532" description="DUF5666 domain-containing protein" evidence="1">
    <location>
        <begin position="22"/>
        <end position="182"/>
    </location>
</feature>
<evidence type="ECO:0000256" key="1">
    <source>
        <dbReference type="SAM" id="SignalP"/>
    </source>
</evidence>
<keyword evidence="3" id="KW-1185">Reference proteome</keyword>
<evidence type="ECO:0000313" key="2">
    <source>
        <dbReference type="EMBL" id="QOY85878.1"/>
    </source>
</evidence>
<organism evidence="2 3">
    <name type="scientific">Paludibaculum fermentans</name>
    <dbReference type="NCBI Taxonomy" id="1473598"/>
    <lineage>
        <taxon>Bacteria</taxon>
        <taxon>Pseudomonadati</taxon>
        <taxon>Acidobacteriota</taxon>
        <taxon>Terriglobia</taxon>
        <taxon>Bryobacterales</taxon>
        <taxon>Bryobacteraceae</taxon>
        <taxon>Paludibaculum</taxon>
    </lineage>
</organism>
<protein>
    <recommendedName>
        <fullName evidence="4">DUF5666 domain-containing protein</fullName>
    </recommendedName>
</protein>
<dbReference type="Proteomes" id="UP000593892">
    <property type="component" value="Chromosome"/>
</dbReference>
<sequence>MKSMMMTALAALVMVPALCSARTDVRAVYGTVDEIAVERETAVVKAADGTLYTVEVTKTSEVLGFEPERQGVVKGALHGVTKGSDVVVYYTVAGTRQSALKIQKVGDKGLKATEGTVQAIDEGARTVAVKAKDGSVKTYKLSEHATKTAAKDTAHGVAAGAHVVVYSSEASGHAIAHFVRVL</sequence>
<reference evidence="2 3" key="1">
    <citation type="submission" date="2020-10" db="EMBL/GenBank/DDBJ databases">
        <title>Complete genome sequence of Paludibaculum fermentans P105T, a facultatively anaerobic acidobacterium capable of dissimilatory Fe(III) reduction.</title>
        <authorList>
            <person name="Dedysh S.N."/>
            <person name="Beletsky A.V."/>
            <person name="Kulichevskaya I.S."/>
            <person name="Mardanov A.V."/>
            <person name="Ravin N.V."/>
        </authorList>
    </citation>
    <scope>NUCLEOTIDE SEQUENCE [LARGE SCALE GENOMIC DNA]</scope>
    <source>
        <strain evidence="2 3">P105</strain>
    </source>
</reference>
<dbReference type="RefSeq" id="WP_194447548.1">
    <property type="nucleotide sequence ID" value="NZ_CP063849.1"/>
</dbReference>
<keyword evidence="1" id="KW-0732">Signal</keyword>
<feature type="signal peptide" evidence="1">
    <location>
        <begin position="1"/>
        <end position="21"/>
    </location>
</feature>
<evidence type="ECO:0008006" key="4">
    <source>
        <dbReference type="Google" id="ProtNLM"/>
    </source>
</evidence>
<accession>A0A7S7NLL8</accession>
<gene>
    <name evidence="2" type="ORF">IRI77_24065</name>
</gene>
<evidence type="ECO:0000313" key="3">
    <source>
        <dbReference type="Proteomes" id="UP000593892"/>
    </source>
</evidence>
<dbReference type="KEGG" id="pfer:IRI77_24065"/>
<dbReference type="EMBL" id="CP063849">
    <property type="protein sequence ID" value="QOY85878.1"/>
    <property type="molecule type" value="Genomic_DNA"/>
</dbReference>